<protein>
    <submittedName>
        <fullName evidence="2">Uncharacterized protein</fullName>
    </submittedName>
</protein>
<dbReference type="RefSeq" id="WP_128946900.1">
    <property type="nucleotide sequence ID" value="NZ_LBJM01000085.1"/>
</dbReference>
<sequence length="79" mass="8856">MATKAKKAKKKALAKLTPSDYPIFIDVPGHPELVERCDWDEVNNQPNCRIIERTPPRDADVRPAGQVAGIQRKHRAARA</sequence>
<gene>
    <name evidence="2" type="ORF">XH94_30495</name>
</gene>
<reference evidence="2 3" key="1">
    <citation type="submission" date="2015-04" db="EMBL/GenBank/DDBJ databases">
        <title>Comparative genomics of rhizobia nodulating Arachis hypogaea in China.</title>
        <authorList>
            <person name="Li Y."/>
        </authorList>
    </citation>
    <scope>NUCLEOTIDE SEQUENCE [LARGE SCALE GENOMIC DNA]</scope>
    <source>
        <strain evidence="2 3">CCBAU 51787</strain>
    </source>
</reference>
<accession>A0A4V1L2Q0</accession>
<comment type="caution">
    <text evidence="2">The sequence shown here is derived from an EMBL/GenBank/DDBJ whole genome shotgun (WGS) entry which is preliminary data.</text>
</comment>
<dbReference type="EMBL" id="LBJM01000085">
    <property type="protein sequence ID" value="RXH33212.1"/>
    <property type="molecule type" value="Genomic_DNA"/>
</dbReference>
<evidence type="ECO:0000313" key="3">
    <source>
        <dbReference type="Proteomes" id="UP000290565"/>
    </source>
</evidence>
<dbReference type="AlphaFoldDB" id="A0A4V1L2Q0"/>
<feature type="region of interest" description="Disordered" evidence="1">
    <location>
        <begin position="50"/>
        <end position="79"/>
    </location>
</feature>
<proteinExistence type="predicted"/>
<name>A0A4V1L2Q0_9BRAD</name>
<organism evidence="2 3">
    <name type="scientific">Bradyrhizobium zhanjiangense</name>
    <dbReference type="NCBI Taxonomy" id="1325107"/>
    <lineage>
        <taxon>Bacteria</taxon>
        <taxon>Pseudomonadati</taxon>
        <taxon>Pseudomonadota</taxon>
        <taxon>Alphaproteobacteria</taxon>
        <taxon>Hyphomicrobiales</taxon>
        <taxon>Nitrobacteraceae</taxon>
        <taxon>Bradyrhizobium</taxon>
    </lineage>
</organism>
<feature type="compositionally biased region" description="Basic and acidic residues" evidence="1">
    <location>
        <begin position="50"/>
        <end position="61"/>
    </location>
</feature>
<evidence type="ECO:0000256" key="1">
    <source>
        <dbReference type="SAM" id="MobiDB-lite"/>
    </source>
</evidence>
<dbReference type="Proteomes" id="UP000290565">
    <property type="component" value="Unassembled WGS sequence"/>
</dbReference>
<evidence type="ECO:0000313" key="2">
    <source>
        <dbReference type="EMBL" id="RXH33212.1"/>
    </source>
</evidence>